<evidence type="ECO:0000313" key="4">
    <source>
        <dbReference type="Proteomes" id="UP001210609"/>
    </source>
</evidence>
<gene>
    <name evidence="1" type="ORF">Sliba_05570</name>
    <name evidence="2" type="ORF">STRLI_000627</name>
</gene>
<organism evidence="1 3">
    <name type="scientific">Streptomyces nigrescens</name>
    <dbReference type="NCBI Taxonomy" id="1920"/>
    <lineage>
        <taxon>Bacteria</taxon>
        <taxon>Bacillati</taxon>
        <taxon>Actinomycetota</taxon>
        <taxon>Actinomycetes</taxon>
        <taxon>Kitasatosporales</taxon>
        <taxon>Streptomycetaceae</taxon>
        <taxon>Streptomyces</taxon>
    </lineage>
</organism>
<keyword evidence="4" id="KW-1185">Reference proteome</keyword>
<evidence type="ECO:0000313" key="1">
    <source>
        <dbReference type="EMBL" id="GFE20104.1"/>
    </source>
</evidence>
<dbReference type="Proteomes" id="UP001210609">
    <property type="component" value="Chromosome"/>
</dbReference>
<protein>
    <submittedName>
        <fullName evidence="1">Uncharacterized protein</fullName>
    </submittedName>
</protein>
<sequence length="75" mass="8562">MNTTAQAIQTVLNFDNHGSYWGESTIADLEVDIEQAQLYSQRIDEWRVTDRDGRPLRIVRIADPDFLDTISVIPA</sequence>
<dbReference type="AlphaFoldDB" id="A0A640TA98"/>
<evidence type="ECO:0000313" key="2">
    <source>
        <dbReference type="EMBL" id="WAT94955.1"/>
    </source>
</evidence>
<proteinExistence type="predicted"/>
<accession>A0A640TA98</accession>
<reference evidence="1 3" key="1">
    <citation type="submission" date="2019-12" db="EMBL/GenBank/DDBJ databases">
        <title>Whole genome shotgun sequence of Streptomyces libani subsp. libani NBRC 13452.</title>
        <authorList>
            <person name="Ichikawa N."/>
            <person name="Kimura A."/>
            <person name="Kitahashi Y."/>
            <person name="Komaki H."/>
            <person name="Tamura T."/>
        </authorList>
    </citation>
    <scope>NUCLEOTIDE SEQUENCE [LARGE SCALE GENOMIC DNA]</scope>
    <source>
        <strain evidence="1 3">NBRC 13452</strain>
    </source>
</reference>
<dbReference type="RefSeq" id="WP_159484161.1">
    <property type="nucleotide sequence ID" value="NZ_BLIP01000001.1"/>
</dbReference>
<reference evidence="2 4" key="2">
    <citation type="submission" date="2022-12" db="EMBL/GenBank/DDBJ databases">
        <authorList>
            <person name="Ruckert C."/>
            <person name="Busche T."/>
            <person name="Kalinowski J."/>
            <person name="Wittmann C."/>
        </authorList>
    </citation>
    <scope>NUCLEOTIDE SEQUENCE [LARGE SCALE GENOMIC DNA]</scope>
    <source>
        <strain evidence="2 4">DSM 40555</strain>
    </source>
</reference>
<dbReference type="EMBL" id="CP114202">
    <property type="protein sequence ID" value="WAT94955.1"/>
    <property type="molecule type" value="Genomic_DNA"/>
</dbReference>
<name>A0A640TA98_STRNI</name>
<dbReference type="EMBL" id="BLIP01000001">
    <property type="protein sequence ID" value="GFE20104.1"/>
    <property type="molecule type" value="Genomic_DNA"/>
</dbReference>
<dbReference type="Proteomes" id="UP000429552">
    <property type="component" value="Unassembled WGS sequence"/>
</dbReference>
<evidence type="ECO:0000313" key="3">
    <source>
        <dbReference type="Proteomes" id="UP000429552"/>
    </source>
</evidence>